<feature type="region of interest" description="Disordered" evidence="3">
    <location>
        <begin position="345"/>
        <end position="371"/>
    </location>
</feature>
<evidence type="ECO:0000256" key="2">
    <source>
        <dbReference type="ARBA" id="ARBA00022676"/>
    </source>
</evidence>
<evidence type="ECO:0000313" key="4">
    <source>
        <dbReference type="EMBL" id="KAG6758717.1"/>
    </source>
</evidence>
<dbReference type="PANTHER" id="PTHR48047">
    <property type="entry name" value="GLYCOSYLTRANSFERASE"/>
    <property type="match status" value="1"/>
</dbReference>
<comment type="similarity">
    <text evidence="1">Belongs to the UDP-glycosyltransferase family.</text>
</comment>
<dbReference type="Proteomes" id="UP000886885">
    <property type="component" value="Chromosome 10D"/>
</dbReference>
<evidence type="ECO:0000256" key="1">
    <source>
        <dbReference type="ARBA" id="ARBA00009995"/>
    </source>
</evidence>
<accession>A0A8X7Z0I5</accession>
<sequence length="383" mass="42555">MFTTGGTIQEELSFDSEVETCVKMEGISYPLQIHVQSGASSMGQRLVLSGWNCMESILHLIASWSLKDTLNVPFSLSMIPFPRVQGFPEGCGNTNHLPSPDLSFPFYHAAKQLRQPFEDVLKEMCNSDSSTPICVTSDMLLPWTLDSCSMFNIPRIVCGGMGVLPVVIARSVSLHVPCLPSLSNSVFINLASVPFPLHKNDSPASVRPGDDNNPMRAILAEPFQANYSSWSTLVNSFRGLFGAFESLHQREAKAWLLGPLLLLGHIKQDLMNSGPHNDQKQSRPHIKWLDHEMEEVDPGNVIYVAFGSQSYTTDVQEEEIALGLEKAGQPLIWVELKRKKARERAHEFGRKARQAAAKGGSSDEKLDQPIQRLVLRQENSRTL</sequence>
<dbReference type="AlphaFoldDB" id="A0A8X7Z0I5"/>
<dbReference type="PANTHER" id="PTHR48047:SF218">
    <property type="entry name" value="GLYCOSYLTRANSFERASE"/>
    <property type="match status" value="1"/>
</dbReference>
<protein>
    <submittedName>
        <fullName evidence="4">Uncharacterized protein</fullName>
    </submittedName>
</protein>
<keyword evidence="2" id="KW-0808">Transferase</keyword>
<comment type="caution">
    <text evidence="4">The sequence shown here is derived from an EMBL/GenBank/DDBJ whole genome shotgun (WGS) entry which is preliminary data.</text>
</comment>
<proteinExistence type="inferred from homology"/>
<dbReference type="OrthoDB" id="5835829at2759"/>
<reference evidence="4" key="1">
    <citation type="journal article" date="2020" name="bioRxiv">
        <title>Hybrid origin of Populus tomentosa Carr. identified through genome sequencing and phylogenomic analysis.</title>
        <authorList>
            <person name="An X."/>
            <person name="Gao K."/>
            <person name="Chen Z."/>
            <person name="Li J."/>
            <person name="Yang X."/>
            <person name="Yang X."/>
            <person name="Zhou J."/>
            <person name="Guo T."/>
            <person name="Zhao T."/>
            <person name="Huang S."/>
            <person name="Miao D."/>
            <person name="Khan W.U."/>
            <person name="Rao P."/>
            <person name="Ye M."/>
            <person name="Lei B."/>
            <person name="Liao W."/>
            <person name="Wang J."/>
            <person name="Ji L."/>
            <person name="Li Y."/>
            <person name="Guo B."/>
            <person name="Mustafa N.S."/>
            <person name="Li S."/>
            <person name="Yun Q."/>
            <person name="Keller S.R."/>
            <person name="Mao J."/>
            <person name="Zhang R."/>
            <person name="Strauss S.H."/>
        </authorList>
    </citation>
    <scope>NUCLEOTIDE SEQUENCE</scope>
    <source>
        <strain evidence="4">GM15</strain>
        <tissue evidence="4">Leaf</tissue>
    </source>
</reference>
<gene>
    <name evidence="4" type="ORF">POTOM_039076</name>
</gene>
<organism evidence="4 5">
    <name type="scientific">Populus tomentosa</name>
    <name type="common">Chinese white poplar</name>
    <dbReference type="NCBI Taxonomy" id="118781"/>
    <lineage>
        <taxon>Eukaryota</taxon>
        <taxon>Viridiplantae</taxon>
        <taxon>Streptophyta</taxon>
        <taxon>Embryophyta</taxon>
        <taxon>Tracheophyta</taxon>
        <taxon>Spermatophyta</taxon>
        <taxon>Magnoliopsida</taxon>
        <taxon>eudicotyledons</taxon>
        <taxon>Gunneridae</taxon>
        <taxon>Pentapetalae</taxon>
        <taxon>rosids</taxon>
        <taxon>fabids</taxon>
        <taxon>Malpighiales</taxon>
        <taxon>Salicaceae</taxon>
        <taxon>Saliceae</taxon>
        <taxon>Populus</taxon>
    </lineage>
</organism>
<dbReference type="EMBL" id="JAAWWB010000020">
    <property type="protein sequence ID" value="KAG6758717.1"/>
    <property type="molecule type" value="Genomic_DNA"/>
</dbReference>
<name>A0A8X7Z0I5_POPTO</name>
<evidence type="ECO:0000313" key="5">
    <source>
        <dbReference type="Proteomes" id="UP000886885"/>
    </source>
</evidence>
<evidence type="ECO:0000256" key="3">
    <source>
        <dbReference type="SAM" id="MobiDB-lite"/>
    </source>
</evidence>
<dbReference type="GO" id="GO:0035251">
    <property type="term" value="F:UDP-glucosyltransferase activity"/>
    <property type="evidence" value="ECO:0007669"/>
    <property type="project" value="TreeGrafter"/>
</dbReference>
<keyword evidence="5" id="KW-1185">Reference proteome</keyword>
<keyword evidence="2" id="KW-0328">Glycosyltransferase</keyword>